<dbReference type="GO" id="GO:0015074">
    <property type="term" value="P:DNA integration"/>
    <property type="evidence" value="ECO:0007669"/>
    <property type="project" value="UniProtKB-KW"/>
</dbReference>
<dbReference type="AlphaFoldDB" id="A0A7X3S9F5"/>
<feature type="domain" description="Tyr recombinase" evidence="7">
    <location>
        <begin position="356"/>
        <end position="549"/>
    </location>
</feature>
<dbReference type="InterPro" id="IPR010998">
    <property type="entry name" value="Integrase_recombinase_N"/>
</dbReference>
<keyword evidence="2" id="KW-0229">DNA integration</keyword>
<evidence type="ECO:0000256" key="5">
    <source>
        <dbReference type="PROSITE-ProRule" id="PRU01248"/>
    </source>
</evidence>
<dbReference type="GO" id="GO:0006310">
    <property type="term" value="P:DNA recombination"/>
    <property type="evidence" value="ECO:0007669"/>
    <property type="project" value="UniProtKB-KW"/>
</dbReference>
<dbReference type="GO" id="GO:0003677">
    <property type="term" value="F:DNA binding"/>
    <property type="evidence" value="ECO:0007669"/>
    <property type="project" value="UniProtKB-UniRule"/>
</dbReference>
<keyword evidence="3 5" id="KW-0238">DNA-binding</keyword>
<evidence type="ECO:0000259" key="8">
    <source>
        <dbReference type="PROSITE" id="PS51900"/>
    </source>
</evidence>
<reference evidence="9 10" key="1">
    <citation type="submission" date="2019-12" db="EMBL/GenBank/DDBJ databases">
        <authorList>
            <person name="Li M."/>
        </authorList>
    </citation>
    <scope>NUCLEOTIDE SEQUENCE [LARGE SCALE GENOMIC DNA]</scope>
    <source>
        <strain evidence="9 10">GBMRC 2046</strain>
    </source>
</reference>
<comment type="caution">
    <text evidence="9">The sequence shown here is derived from an EMBL/GenBank/DDBJ whole genome shotgun (WGS) entry which is preliminary data.</text>
</comment>
<dbReference type="Gene3D" id="1.10.443.10">
    <property type="entry name" value="Intergrase catalytic core"/>
    <property type="match status" value="1"/>
</dbReference>
<dbReference type="PANTHER" id="PTHR30629:SF2">
    <property type="entry name" value="PROPHAGE INTEGRASE INTS-RELATED"/>
    <property type="match status" value="1"/>
</dbReference>
<evidence type="ECO:0000256" key="1">
    <source>
        <dbReference type="ARBA" id="ARBA00008857"/>
    </source>
</evidence>
<dbReference type="InterPro" id="IPR011010">
    <property type="entry name" value="DNA_brk_join_enz"/>
</dbReference>
<dbReference type="PROSITE" id="PS51898">
    <property type="entry name" value="TYR_RECOMBINASE"/>
    <property type="match status" value="1"/>
</dbReference>
<organism evidence="9 10">
    <name type="scientific">Stappia sediminis</name>
    <dbReference type="NCBI Taxonomy" id="2692190"/>
    <lineage>
        <taxon>Bacteria</taxon>
        <taxon>Pseudomonadati</taxon>
        <taxon>Pseudomonadota</taxon>
        <taxon>Alphaproteobacteria</taxon>
        <taxon>Hyphomicrobiales</taxon>
        <taxon>Stappiaceae</taxon>
        <taxon>Stappia</taxon>
    </lineage>
</organism>
<dbReference type="Proteomes" id="UP000433101">
    <property type="component" value="Unassembled WGS sequence"/>
</dbReference>
<dbReference type="PANTHER" id="PTHR30629">
    <property type="entry name" value="PROPHAGE INTEGRASE"/>
    <property type="match status" value="1"/>
</dbReference>
<evidence type="ECO:0000259" key="7">
    <source>
        <dbReference type="PROSITE" id="PS51898"/>
    </source>
</evidence>
<gene>
    <name evidence="9" type="ORF">GR183_17460</name>
</gene>
<feature type="compositionally biased region" description="Basic and acidic residues" evidence="6">
    <location>
        <begin position="216"/>
        <end position="233"/>
    </location>
</feature>
<keyword evidence="10" id="KW-1185">Reference proteome</keyword>
<evidence type="ECO:0000256" key="3">
    <source>
        <dbReference type="ARBA" id="ARBA00023125"/>
    </source>
</evidence>
<dbReference type="Pfam" id="PF00589">
    <property type="entry name" value="Phage_integrase"/>
    <property type="match status" value="1"/>
</dbReference>
<dbReference type="SUPFAM" id="SSF56349">
    <property type="entry name" value="DNA breaking-rejoining enzymes"/>
    <property type="match status" value="1"/>
</dbReference>
<name>A0A7X3S9F5_9HYPH</name>
<keyword evidence="4" id="KW-0233">DNA recombination</keyword>
<accession>A0A7X3S9F5</accession>
<feature type="region of interest" description="Disordered" evidence="6">
    <location>
        <begin position="209"/>
        <end position="233"/>
    </location>
</feature>
<dbReference type="InterPro" id="IPR002104">
    <property type="entry name" value="Integrase_catalytic"/>
</dbReference>
<proteinExistence type="inferred from homology"/>
<evidence type="ECO:0000256" key="6">
    <source>
        <dbReference type="SAM" id="MobiDB-lite"/>
    </source>
</evidence>
<dbReference type="InterPro" id="IPR050808">
    <property type="entry name" value="Phage_Integrase"/>
</dbReference>
<dbReference type="PROSITE" id="PS51900">
    <property type="entry name" value="CB"/>
    <property type="match status" value="1"/>
</dbReference>
<dbReference type="RefSeq" id="WP_160776949.1">
    <property type="nucleotide sequence ID" value="NZ_WUMV01000008.1"/>
</dbReference>
<dbReference type="InterPro" id="IPR013762">
    <property type="entry name" value="Integrase-like_cat_sf"/>
</dbReference>
<dbReference type="EMBL" id="WUMV01000008">
    <property type="protein sequence ID" value="MXN66705.1"/>
    <property type="molecule type" value="Genomic_DNA"/>
</dbReference>
<protein>
    <submittedName>
        <fullName evidence="9">Tyrosine-type recombinase/integrase</fullName>
    </submittedName>
</protein>
<evidence type="ECO:0000256" key="2">
    <source>
        <dbReference type="ARBA" id="ARBA00022908"/>
    </source>
</evidence>
<comment type="similarity">
    <text evidence="1">Belongs to the 'phage' integrase family.</text>
</comment>
<sequence>MLFRLVRPLKRSGSSFSYFQQRIPADLKDKVRGKSLALPVGSETVLRKIPPKAETIRFSLKTRDPSETKVRQAEVAAYLEQVWASYRNEAPLSLTQRQAVALSGALYRSWVDEGKERSIAVEEQPDGSFKRADVETPDERKAVWAAISEAWNGNLSEMDPEVLEPKLGPIVDRKLAEKGVGAVDQQSRLFLLSAFAQALSDAFATRSRNAAGDFTPDPKAERFPEWEDPKQPEVRPVRAIAPSSLTALIEGWWQEAKATQRAVSTYESYRNTMARFVDFLGHDDARRVTKADVIAFKDFRLAQVNPRSGKPVSPKTVKDSDLAGLRAVFNWAVVNDRMASNPAEGVTIKLGKQTRTRSKGFTQGEAKALLAHALNHQRGTEQPKTFAAKRWVPWLCAYSGARLGEIVQLRKQDILQEGGIWIMTLTPEAGTIKNKEAREVPLHEHLVSLGFLEFVRSSADGYLFLTPAKDGSTRGAWRGVKNRIAQFSREVVTDPNVAPNHGWRHLFKTIAIEAGIQERVIDAICGHAPKSVGATYGEVTAKAKADGLARFPRFEV</sequence>
<evidence type="ECO:0000313" key="9">
    <source>
        <dbReference type="EMBL" id="MXN66705.1"/>
    </source>
</evidence>
<feature type="domain" description="Core-binding (CB)" evidence="8">
    <location>
        <begin position="243"/>
        <end position="333"/>
    </location>
</feature>
<evidence type="ECO:0000256" key="4">
    <source>
        <dbReference type="ARBA" id="ARBA00023172"/>
    </source>
</evidence>
<dbReference type="InterPro" id="IPR044068">
    <property type="entry name" value="CB"/>
</dbReference>
<dbReference type="Gene3D" id="1.10.150.130">
    <property type="match status" value="1"/>
</dbReference>
<evidence type="ECO:0000313" key="10">
    <source>
        <dbReference type="Proteomes" id="UP000433101"/>
    </source>
</evidence>